<dbReference type="SUPFAM" id="SSF47413">
    <property type="entry name" value="lambda repressor-like DNA-binding domains"/>
    <property type="match status" value="1"/>
</dbReference>
<dbReference type="PANTHER" id="PTHR46558">
    <property type="entry name" value="TRACRIPTIONAL REGULATORY PROTEIN-RELATED-RELATED"/>
    <property type="match status" value="1"/>
</dbReference>
<dbReference type="CDD" id="cd00093">
    <property type="entry name" value="HTH_XRE"/>
    <property type="match status" value="1"/>
</dbReference>
<dbReference type="InterPro" id="IPR001387">
    <property type="entry name" value="Cro/C1-type_HTH"/>
</dbReference>
<dbReference type="SMART" id="SM00530">
    <property type="entry name" value="HTH_XRE"/>
    <property type="match status" value="1"/>
</dbReference>
<keyword evidence="1" id="KW-0238">DNA-binding</keyword>
<dbReference type="PROSITE" id="PS50943">
    <property type="entry name" value="HTH_CROC1"/>
    <property type="match status" value="1"/>
</dbReference>
<accession>A0A8S5PN07</accession>
<proteinExistence type="predicted"/>
<dbReference type="EMBL" id="BK015471">
    <property type="protein sequence ID" value="DAE08470.1"/>
    <property type="molecule type" value="Genomic_DNA"/>
</dbReference>
<evidence type="ECO:0000313" key="3">
    <source>
        <dbReference type="EMBL" id="DAE08470.1"/>
    </source>
</evidence>
<dbReference type="Gene3D" id="1.10.260.40">
    <property type="entry name" value="lambda repressor-like DNA-binding domains"/>
    <property type="match status" value="1"/>
</dbReference>
<dbReference type="PANTHER" id="PTHR46558:SF15">
    <property type="entry name" value="HELIX-TURN-HELIX DOMAIN PROTEIN"/>
    <property type="match status" value="1"/>
</dbReference>
<dbReference type="InterPro" id="IPR010982">
    <property type="entry name" value="Lambda_DNA-bd_dom_sf"/>
</dbReference>
<sequence>MRERRGVSQSYLAKHLCITVQAVSAWERGVNAPSAETLPQIAQLLGCTINDLYRDDERSE</sequence>
<name>A0A8S5PN07_9CAUD</name>
<reference evidence="3" key="1">
    <citation type="journal article" date="2021" name="Proc. Natl. Acad. Sci. U.S.A.">
        <title>A Catalog of Tens of Thousands of Viruses from Human Metagenomes Reveals Hidden Associations with Chronic Diseases.</title>
        <authorList>
            <person name="Tisza M.J."/>
            <person name="Buck C.B."/>
        </authorList>
    </citation>
    <scope>NUCLEOTIDE SEQUENCE</scope>
    <source>
        <strain evidence="3">CtD2Q91</strain>
    </source>
</reference>
<dbReference type="Pfam" id="PF01381">
    <property type="entry name" value="HTH_3"/>
    <property type="match status" value="1"/>
</dbReference>
<feature type="domain" description="HTH cro/C1-type" evidence="2">
    <location>
        <begin position="1"/>
        <end position="52"/>
    </location>
</feature>
<protein>
    <submittedName>
        <fullName evidence="3">Helix-turn-helix domain protein</fullName>
    </submittedName>
</protein>
<dbReference type="GO" id="GO:0003677">
    <property type="term" value="F:DNA binding"/>
    <property type="evidence" value="ECO:0007669"/>
    <property type="project" value="UniProtKB-KW"/>
</dbReference>
<organism evidence="3">
    <name type="scientific">Siphoviridae sp. ctD2Q91</name>
    <dbReference type="NCBI Taxonomy" id="2825383"/>
    <lineage>
        <taxon>Viruses</taxon>
        <taxon>Duplodnaviria</taxon>
        <taxon>Heunggongvirae</taxon>
        <taxon>Uroviricota</taxon>
        <taxon>Caudoviricetes</taxon>
    </lineage>
</organism>
<evidence type="ECO:0000256" key="1">
    <source>
        <dbReference type="ARBA" id="ARBA00023125"/>
    </source>
</evidence>
<evidence type="ECO:0000259" key="2">
    <source>
        <dbReference type="PROSITE" id="PS50943"/>
    </source>
</evidence>